<accession>A0A645H0K0</accession>
<evidence type="ECO:0000313" key="1">
    <source>
        <dbReference type="EMBL" id="MPN31509.1"/>
    </source>
</evidence>
<proteinExistence type="predicted"/>
<gene>
    <name evidence="1" type="ORF">SDC9_178983</name>
</gene>
<organism evidence="1">
    <name type="scientific">bioreactor metagenome</name>
    <dbReference type="NCBI Taxonomy" id="1076179"/>
    <lineage>
        <taxon>unclassified sequences</taxon>
        <taxon>metagenomes</taxon>
        <taxon>ecological metagenomes</taxon>
    </lineage>
</organism>
<dbReference type="AlphaFoldDB" id="A0A645H0K0"/>
<protein>
    <submittedName>
        <fullName evidence="1">Uncharacterized protein</fullName>
    </submittedName>
</protein>
<comment type="caution">
    <text evidence="1">The sequence shown here is derived from an EMBL/GenBank/DDBJ whole genome shotgun (WGS) entry which is preliminary data.</text>
</comment>
<sequence length="152" mass="17174">MEIGEDLLDGDGENGAHGRIQSFAGFSDGCRLAPEDEDAFQHRSFQGGGRSLTATLGRRALRAQILCDITIRDGFVGIFPRLLRAYDFVKKFFHVVVVFHQENHGVLQLHLRIRGDQEFIPLVVPDGRVDEFQTQLDIFGAAYDRRPAEFDR</sequence>
<name>A0A645H0K0_9ZZZZ</name>
<reference evidence="1" key="1">
    <citation type="submission" date="2019-08" db="EMBL/GenBank/DDBJ databases">
        <authorList>
            <person name="Kucharzyk K."/>
            <person name="Murdoch R.W."/>
            <person name="Higgins S."/>
            <person name="Loffler F."/>
        </authorList>
    </citation>
    <scope>NUCLEOTIDE SEQUENCE</scope>
</reference>
<dbReference type="EMBL" id="VSSQ01083054">
    <property type="protein sequence ID" value="MPN31509.1"/>
    <property type="molecule type" value="Genomic_DNA"/>
</dbReference>